<evidence type="ECO:0000313" key="4">
    <source>
        <dbReference type="Proteomes" id="UP000295578"/>
    </source>
</evidence>
<dbReference type="Pfam" id="PF13340">
    <property type="entry name" value="DUF4096"/>
    <property type="match status" value="1"/>
</dbReference>
<proteinExistence type="predicted"/>
<accession>A0A4R5AG52</accession>
<comment type="caution">
    <text evidence="3">The sequence shown here is derived from an EMBL/GenBank/DDBJ whole genome shotgun (WGS) entry which is preliminary data.</text>
</comment>
<feature type="compositionally biased region" description="Basic and acidic residues" evidence="1">
    <location>
        <begin position="1"/>
        <end position="18"/>
    </location>
</feature>
<feature type="region of interest" description="Disordered" evidence="1">
    <location>
        <begin position="1"/>
        <end position="33"/>
    </location>
</feature>
<dbReference type="InterPro" id="IPR052909">
    <property type="entry name" value="Transposase_6_like"/>
</dbReference>
<reference evidence="3 4" key="1">
    <citation type="submission" date="2019-03" db="EMBL/GenBank/DDBJ databases">
        <title>Draft genome sequences of novel Actinobacteria.</title>
        <authorList>
            <person name="Sahin N."/>
            <person name="Ay H."/>
            <person name="Saygin H."/>
        </authorList>
    </citation>
    <scope>NUCLEOTIDE SEQUENCE [LARGE SCALE GENOMIC DNA]</scope>
    <source>
        <strain evidence="3 4">DSM 45941</strain>
    </source>
</reference>
<evidence type="ECO:0000256" key="1">
    <source>
        <dbReference type="SAM" id="MobiDB-lite"/>
    </source>
</evidence>
<feature type="region of interest" description="Disordered" evidence="1">
    <location>
        <begin position="109"/>
        <end position="130"/>
    </location>
</feature>
<dbReference type="PANTHER" id="PTHR46637">
    <property type="entry name" value="TIS1421-TRANSPOSASE PROTEIN A"/>
    <property type="match status" value="1"/>
</dbReference>
<protein>
    <submittedName>
        <fullName evidence="3">Transposase</fullName>
    </submittedName>
</protein>
<organism evidence="3 4">
    <name type="scientific">Actinomadura darangshiensis</name>
    <dbReference type="NCBI Taxonomy" id="705336"/>
    <lineage>
        <taxon>Bacteria</taxon>
        <taxon>Bacillati</taxon>
        <taxon>Actinomycetota</taxon>
        <taxon>Actinomycetes</taxon>
        <taxon>Streptosporangiales</taxon>
        <taxon>Thermomonosporaceae</taxon>
        <taxon>Actinomadura</taxon>
    </lineage>
</organism>
<dbReference type="InterPro" id="IPR025161">
    <property type="entry name" value="IS402-like_dom"/>
</dbReference>
<keyword evidence="4" id="KW-1185">Reference proteome</keyword>
<feature type="domain" description="Insertion element IS402-like" evidence="2">
    <location>
        <begin position="12"/>
        <end position="81"/>
    </location>
</feature>
<dbReference type="RefSeq" id="WP_132202219.1">
    <property type="nucleotide sequence ID" value="NZ_SMKY01000232.1"/>
</dbReference>
<sequence>MTEELLKRHDPTDAEWERSAPLLPGHPRRGGRWHDHKTVIKGIFFRTTSTPWRDLPARYGNWKTVCNRYRRWSLDGTWTTILSGLQPGCDDAEGTQWTVPADSTINRAHQHAAGARHASATDYPSEGRIE</sequence>
<dbReference type="OrthoDB" id="3335835at2"/>
<dbReference type="EMBL" id="SMKY01000232">
    <property type="protein sequence ID" value="TDD70595.1"/>
    <property type="molecule type" value="Genomic_DNA"/>
</dbReference>
<feature type="compositionally biased region" description="Low complexity" evidence="1">
    <location>
        <begin position="111"/>
        <end position="120"/>
    </location>
</feature>
<dbReference type="Proteomes" id="UP000295578">
    <property type="component" value="Unassembled WGS sequence"/>
</dbReference>
<dbReference type="PANTHER" id="PTHR46637:SF1">
    <property type="entry name" value="BLL5188 PROTEIN"/>
    <property type="match status" value="1"/>
</dbReference>
<dbReference type="AlphaFoldDB" id="A0A4R5AG52"/>
<evidence type="ECO:0000259" key="2">
    <source>
        <dbReference type="Pfam" id="PF13340"/>
    </source>
</evidence>
<name>A0A4R5AG52_9ACTN</name>
<gene>
    <name evidence="3" type="ORF">E1293_34635</name>
</gene>
<evidence type="ECO:0000313" key="3">
    <source>
        <dbReference type="EMBL" id="TDD70595.1"/>
    </source>
</evidence>